<dbReference type="Gene3D" id="3.40.640.10">
    <property type="entry name" value="Type I PLP-dependent aspartate aminotransferase-like (Major domain)"/>
    <property type="match status" value="2"/>
</dbReference>
<dbReference type="GO" id="GO:0016226">
    <property type="term" value="P:iron-sulfur cluster assembly"/>
    <property type="evidence" value="ECO:0007669"/>
    <property type="project" value="TreeGrafter"/>
</dbReference>
<feature type="domain" description="Aminotransferase class V" evidence="5">
    <location>
        <begin position="91"/>
        <end position="239"/>
    </location>
</feature>
<keyword evidence="3" id="KW-0175">Coiled coil</keyword>
<sequence length="508" mass="57833">MLRKPLQQTLLSTRLPISRRTLNPISYRPFFTSLIRRQELEAMKLTSDSLGFEPTIIKKTGRPIYLDMQATSPLDSHNSQVWPGNRRSRRKSKRAKLINADPKEIIFTSDTTESNNMSIKGVSKFYTNKKKHIITTQTSFDITYLSVQSNGLIDLNQLKETIRPDISIVSNMTINETDFMQPIDAIAGKVPLDVNTMNIDLMSISGHKLYIPKGVDALYVRRRPRVRLEAVQSGDDIVQSRLPAEVKRWIEEHVDDAINTSIDNDNSSSVALRCEAYVEDTDNYLSITKAKQSSRFVGTSTLPPRRKYHPNSKRPRSPSPGEGTSDNKRKRVQFSDTELDTFFFLSMKKKLKESIRTVVRKNNKKMNEQLAALKQKLSTTKKLPSGIITGAAKLAESTCNEPSQADLILRQMRSFMDNRVGKKNEIEWQEFVVKKFDTFKNEETNLAKSAQPESNDADRDSVSDADFPAEDENSYRTCTASINKLIREDLDPSIKDLIMKRLQRAMIG</sequence>
<name>A0A9P6XGA3_RHIOR</name>
<dbReference type="EMBL" id="JAANQT010000228">
    <property type="protein sequence ID" value="KAG1313013.1"/>
    <property type="molecule type" value="Genomic_DNA"/>
</dbReference>
<evidence type="ECO:0000259" key="5">
    <source>
        <dbReference type="Pfam" id="PF00266"/>
    </source>
</evidence>
<feature type="region of interest" description="Disordered" evidence="4">
    <location>
        <begin position="295"/>
        <end position="331"/>
    </location>
</feature>
<dbReference type="InterPro" id="IPR000192">
    <property type="entry name" value="Aminotrans_V_dom"/>
</dbReference>
<evidence type="ECO:0000256" key="4">
    <source>
        <dbReference type="SAM" id="MobiDB-lite"/>
    </source>
</evidence>
<dbReference type="SUPFAM" id="SSF53383">
    <property type="entry name" value="PLP-dependent transferases"/>
    <property type="match status" value="1"/>
</dbReference>
<evidence type="ECO:0000256" key="2">
    <source>
        <dbReference type="ARBA" id="ARBA00006490"/>
    </source>
</evidence>
<dbReference type="Pfam" id="PF00266">
    <property type="entry name" value="Aminotran_5"/>
    <property type="match status" value="1"/>
</dbReference>
<evidence type="ECO:0000256" key="1">
    <source>
        <dbReference type="ARBA" id="ARBA00001933"/>
    </source>
</evidence>
<dbReference type="AlphaFoldDB" id="A0A9P6XGA3"/>
<evidence type="ECO:0000313" key="6">
    <source>
        <dbReference type="EMBL" id="KAG1313013.1"/>
    </source>
</evidence>
<comment type="similarity">
    <text evidence="2">Belongs to the class-V pyridoxal-phosphate-dependent aminotransferase family. NifS/IscS subfamily.</text>
</comment>
<dbReference type="PANTHER" id="PTHR11601">
    <property type="entry name" value="CYSTEINE DESULFURYLASE FAMILY MEMBER"/>
    <property type="match status" value="1"/>
</dbReference>
<feature type="compositionally biased region" description="Basic residues" evidence="4">
    <location>
        <begin position="304"/>
        <end position="316"/>
    </location>
</feature>
<dbReference type="GO" id="GO:0005829">
    <property type="term" value="C:cytosol"/>
    <property type="evidence" value="ECO:0007669"/>
    <property type="project" value="TreeGrafter"/>
</dbReference>
<dbReference type="GO" id="GO:0005634">
    <property type="term" value="C:nucleus"/>
    <property type="evidence" value="ECO:0007669"/>
    <property type="project" value="TreeGrafter"/>
</dbReference>
<reference evidence="6" key="1">
    <citation type="journal article" date="2020" name="Microb. Genom.">
        <title>Genetic diversity of clinical and environmental Mucorales isolates obtained from an investigation of mucormycosis cases among solid organ transplant recipients.</title>
        <authorList>
            <person name="Nguyen M.H."/>
            <person name="Kaul D."/>
            <person name="Muto C."/>
            <person name="Cheng S.J."/>
            <person name="Richter R.A."/>
            <person name="Bruno V.M."/>
            <person name="Liu G."/>
            <person name="Beyhan S."/>
            <person name="Sundermann A.J."/>
            <person name="Mounaud S."/>
            <person name="Pasculle A.W."/>
            <person name="Nierman W.C."/>
            <person name="Driscoll E."/>
            <person name="Cumbie R."/>
            <person name="Clancy C.J."/>
            <person name="Dupont C.L."/>
        </authorList>
    </citation>
    <scope>NUCLEOTIDE SEQUENCE</scope>
    <source>
        <strain evidence="6">GL11</strain>
    </source>
</reference>
<dbReference type="Proteomes" id="UP000716291">
    <property type="component" value="Unassembled WGS sequence"/>
</dbReference>
<comment type="cofactor">
    <cofactor evidence="1">
        <name>pyridoxal 5'-phosphate</name>
        <dbReference type="ChEBI" id="CHEBI:597326"/>
    </cofactor>
</comment>
<keyword evidence="7" id="KW-1185">Reference proteome</keyword>
<dbReference type="GO" id="GO:0031071">
    <property type="term" value="F:cysteine desulfurase activity"/>
    <property type="evidence" value="ECO:0007669"/>
    <property type="project" value="TreeGrafter"/>
</dbReference>
<feature type="region of interest" description="Disordered" evidence="4">
    <location>
        <begin position="445"/>
        <end position="473"/>
    </location>
</feature>
<dbReference type="InterPro" id="IPR015424">
    <property type="entry name" value="PyrdxlP-dep_Trfase"/>
</dbReference>
<evidence type="ECO:0000256" key="3">
    <source>
        <dbReference type="SAM" id="Coils"/>
    </source>
</evidence>
<dbReference type="InterPro" id="IPR015421">
    <property type="entry name" value="PyrdxlP-dep_Trfase_major"/>
</dbReference>
<feature type="coiled-coil region" evidence="3">
    <location>
        <begin position="356"/>
        <end position="383"/>
    </location>
</feature>
<dbReference type="GO" id="GO:0005739">
    <property type="term" value="C:mitochondrion"/>
    <property type="evidence" value="ECO:0007669"/>
    <property type="project" value="TreeGrafter"/>
</dbReference>
<protein>
    <recommendedName>
        <fullName evidence="5">Aminotransferase class V domain-containing protein</fullName>
    </recommendedName>
</protein>
<evidence type="ECO:0000313" key="7">
    <source>
        <dbReference type="Proteomes" id="UP000716291"/>
    </source>
</evidence>
<feature type="compositionally biased region" description="Basic residues" evidence="4">
    <location>
        <begin position="86"/>
        <end position="95"/>
    </location>
</feature>
<organism evidence="6 7">
    <name type="scientific">Rhizopus oryzae</name>
    <name type="common">Mucormycosis agent</name>
    <name type="synonym">Rhizopus arrhizus var. delemar</name>
    <dbReference type="NCBI Taxonomy" id="64495"/>
    <lineage>
        <taxon>Eukaryota</taxon>
        <taxon>Fungi</taxon>
        <taxon>Fungi incertae sedis</taxon>
        <taxon>Mucoromycota</taxon>
        <taxon>Mucoromycotina</taxon>
        <taxon>Mucoromycetes</taxon>
        <taxon>Mucorales</taxon>
        <taxon>Mucorineae</taxon>
        <taxon>Rhizopodaceae</taxon>
        <taxon>Rhizopus</taxon>
    </lineage>
</organism>
<feature type="region of interest" description="Disordered" evidence="4">
    <location>
        <begin position="76"/>
        <end position="95"/>
    </location>
</feature>
<gene>
    <name evidence="6" type="ORF">G6F64_002577</name>
</gene>
<comment type="caution">
    <text evidence="6">The sequence shown here is derived from an EMBL/GenBank/DDBJ whole genome shotgun (WGS) entry which is preliminary data.</text>
</comment>
<accession>A0A9P6XGA3</accession>
<dbReference type="PANTHER" id="PTHR11601:SF34">
    <property type="entry name" value="CYSTEINE DESULFURASE"/>
    <property type="match status" value="1"/>
</dbReference>
<proteinExistence type="inferred from homology"/>